<evidence type="ECO:0000256" key="6">
    <source>
        <dbReference type="PIRSR" id="PIRSR016020-1"/>
    </source>
</evidence>
<dbReference type="GO" id="GO:0030246">
    <property type="term" value="F:carbohydrate binding"/>
    <property type="evidence" value="ECO:0007669"/>
    <property type="project" value="UniProtKB-UniRule"/>
</dbReference>
<gene>
    <name evidence="7" type="ORF">LY90DRAFT_669858</name>
</gene>
<dbReference type="STRING" id="1754190.A0A1Y2D699"/>
<sequence length="292" mass="33291">MSNMVDLIRDSNGNLIKVKINNTNASAEIYLFGATLTSWIVHGEERIFLSKKAILNGTKAIRGGIPIVFPQFNTKLTTDLPSHGFARISTWKWGGINVNTPDKKEVSFILTDKEVDKKYLEIWPHQFKLVYTVLLEGNSLSTKIKIRNTGNEPWLFNTLLHTYFNVKDLTEAGVNGLINCNYIDTSPEGNGEKKIEDRQKVIFQKEVDSIYHDVTQKNFRLQTGFKNDILVEKCTLPDVVVWNPWIEKSRRMADFGEESYPNMFCFEVGSVYQPIELDVDAVYEGGQILTVD</sequence>
<name>A0A1Y2D699_9FUNG</name>
<evidence type="ECO:0000256" key="3">
    <source>
        <dbReference type="ARBA" id="ARBA00012083"/>
    </source>
</evidence>
<dbReference type="AlphaFoldDB" id="A0A1Y2D699"/>
<dbReference type="InterPro" id="IPR011013">
    <property type="entry name" value="Gal_mutarotase_sf_dom"/>
</dbReference>
<evidence type="ECO:0000256" key="5">
    <source>
        <dbReference type="PIRNR" id="PIRNR016020"/>
    </source>
</evidence>
<dbReference type="CDD" id="cd09020">
    <property type="entry name" value="D-hex-6-P-epi_like"/>
    <property type="match status" value="1"/>
</dbReference>
<organism evidence="7 8">
    <name type="scientific">Neocallimastix californiae</name>
    <dbReference type="NCBI Taxonomy" id="1754190"/>
    <lineage>
        <taxon>Eukaryota</taxon>
        <taxon>Fungi</taxon>
        <taxon>Fungi incertae sedis</taxon>
        <taxon>Chytridiomycota</taxon>
        <taxon>Chytridiomycota incertae sedis</taxon>
        <taxon>Neocallimastigomycetes</taxon>
        <taxon>Neocallimastigales</taxon>
        <taxon>Neocallimastigaceae</taxon>
        <taxon>Neocallimastix</taxon>
    </lineage>
</organism>
<evidence type="ECO:0000256" key="4">
    <source>
        <dbReference type="ARBA" id="ARBA00023235"/>
    </source>
</evidence>
<comment type="similarity">
    <text evidence="2 5">Belongs to the glucose-6-phosphate 1-epimerase family.</text>
</comment>
<evidence type="ECO:0000256" key="2">
    <source>
        <dbReference type="ARBA" id="ARBA00005866"/>
    </source>
</evidence>
<dbReference type="Proteomes" id="UP000193920">
    <property type="component" value="Unassembled WGS sequence"/>
</dbReference>
<comment type="function">
    <text evidence="5">Catalyzes the interconversion between the alpha and beta anomers from at least three hexose 6-phosphate sugars (Glc6P, Gal6P, and Man6P).</text>
</comment>
<evidence type="ECO:0000256" key="1">
    <source>
        <dbReference type="ARBA" id="ARBA00001096"/>
    </source>
</evidence>
<comment type="catalytic activity">
    <reaction evidence="1">
        <text>alpha-D-glucose 6-phosphate = beta-D-glucose 6-phosphate</text>
        <dbReference type="Rhea" id="RHEA:16249"/>
        <dbReference type="ChEBI" id="CHEBI:58225"/>
        <dbReference type="ChEBI" id="CHEBI:58247"/>
        <dbReference type="EC" id="5.1.3.15"/>
    </reaction>
</comment>
<dbReference type="GO" id="GO:0005975">
    <property type="term" value="P:carbohydrate metabolic process"/>
    <property type="evidence" value="ECO:0007669"/>
    <property type="project" value="InterPro"/>
</dbReference>
<dbReference type="Gene3D" id="2.70.98.10">
    <property type="match status" value="1"/>
</dbReference>
<dbReference type="Pfam" id="PF01263">
    <property type="entry name" value="Aldose_epim"/>
    <property type="match status" value="1"/>
</dbReference>
<dbReference type="InterPro" id="IPR008183">
    <property type="entry name" value="Aldose_1/G6P_1-epimerase"/>
</dbReference>
<dbReference type="GO" id="GO:0047938">
    <property type="term" value="F:glucose-6-phosphate 1-epimerase activity"/>
    <property type="evidence" value="ECO:0007669"/>
    <property type="project" value="UniProtKB-UniRule"/>
</dbReference>
<dbReference type="PANTHER" id="PTHR11122">
    <property type="entry name" value="APOSPORY-ASSOCIATED PROTEIN C-RELATED"/>
    <property type="match status" value="1"/>
</dbReference>
<accession>A0A1Y2D699</accession>
<keyword evidence="4 5" id="KW-0413">Isomerase</keyword>
<feature type="active site" evidence="6">
    <location>
        <position position="161"/>
    </location>
</feature>
<comment type="caution">
    <text evidence="7">The sequence shown here is derived from an EMBL/GenBank/DDBJ whole genome shotgun (WGS) entry which is preliminary data.</text>
</comment>
<keyword evidence="8" id="KW-1185">Reference proteome</keyword>
<proteinExistence type="inferred from homology"/>
<dbReference type="GO" id="GO:0005737">
    <property type="term" value="C:cytoplasm"/>
    <property type="evidence" value="ECO:0007669"/>
    <property type="project" value="TreeGrafter"/>
</dbReference>
<dbReference type="PIRSF" id="PIRSF016020">
    <property type="entry name" value="PHexose_mutarotase"/>
    <property type="match status" value="1"/>
</dbReference>
<dbReference type="InterPro" id="IPR025532">
    <property type="entry name" value="G6P_1-epimerase"/>
</dbReference>
<dbReference type="EC" id="5.1.3.15" evidence="3 5"/>
<dbReference type="SUPFAM" id="SSF74650">
    <property type="entry name" value="Galactose mutarotase-like"/>
    <property type="match status" value="1"/>
</dbReference>
<evidence type="ECO:0000313" key="7">
    <source>
        <dbReference type="EMBL" id="ORY54790.1"/>
    </source>
</evidence>
<dbReference type="PANTHER" id="PTHR11122:SF13">
    <property type="entry name" value="GLUCOSE-6-PHOSPHATE 1-EPIMERASE"/>
    <property type="match status" value="1"/>
</dbReference>
<protein>
    <recommendedName>
        <fullName evidence="3 5">Glucose-6-phosphate 1-epimerase</fullName>
        <ecNumber evidence="3 5">5.1.3.15</ecNumber>
    </recommendedName>
</protein>
<dbReference type="EMBL" id="MCOG01000082">
    <property type="protein sequence ID" value="ORY54790.1"/>
    <property type="molecule type" value="Genomic_DNA"/>
</dbReference>
<reference evidence="7 8" key="1">
    <citation type="submission" date="2016-08" db="EMBL/GenBank/DDBJ databases">
        <title>A Parts List for Fungal Cellulosomes Revealed by Comparative Genomics.</title>
        <authorList>
            <consortium name="DOE Joint Genome Institute"/>
            <person name="Haitjema C.H."/>
            <person name="Gilmore S.P."/>
            <person name="Henske J.K."/>
            <person name="Solomon K.V."/>
            <person name="De Groot R."/>
            <person name="Kuo A."/>
            <person name="Mondo S.J."/>
            <person name="Salamov A.A."/>
            <person name="Labutti K."/>
            <person name="Zhao Z."/>
            <person name="Chiniquy J."/>
            <person name="Barry K."/>
            <person name="Brewer H.M."/>
            <person name="Purvine S.O."/>
            <person name="Wright A.T."/>
            <person name="Boxma B."/>
            <person name="Van Alen T."/>
            <person name="Hackstein J.H."/>
            <person name="Baker S.E."/>
            <person name="Grigoriev I.V."/>
            <person name="O'Malley M.A."/>
        </authorList>
    </citation>
    <scope>NUCLEOTIDE SEQUENCE [LARGE SCALE GENOMIC DNA]</scope>
    <source>
        <strain evidence="7 8">G1</strain>
    </source>
</reference>
<feature type="active site" evidence="6">
    <location>
        <position position="267"/>
    </location>
</feature>
<evidence type="ECO:0000313" key="8">
    <source>
        <dbReference type="Proteomes" id="UP000193920"/>
    </source>
</evidence>
<dbReference type="OrthoDB" id="1659429at2759"/>
<dbReference type="InterPro" id="IPR014718">
    <property type="entry name" value="GH-type_carb-bd"/>
</dbReference>